<keyword evidence="4" id="KW-1185">Reference proteome</keyword>
<accession>A0A9P9WN36</accession>
<dbReference type="Pfam" id="PF00248">
    <property type="entry name" value="Aldo_ket_red"/>
    <property type="match status" value="1"/>
</dbReference>
<feature type="domain" description="NADP-dependent oxidoreductase" evidence="2">
    <location>
        <begin position="21"/>
        <end position="311"/>
    </location>
</feature>
<evidence type="ECO:0000256" key="1">
    <source>
        <dbReference type="ARBA" id="ARBA00023002"/>
    </source>
</evidence>
<dbReference type="InterPro" id="IPR023210">
    <property type="entry name" value="NADP_OxRdtase_dom"/>
</dbReference>
<dbReference type="SUPFAM" id="SSF51430">
    <property type="entry name" value="NAD(P)-linked oxidoreductase"/>
    <property type="match status" value="1"/>
</dbReference>
<dbReference type="EMBL" id="JAFIMR010000013">
    <property type="protein sequence ID" value="KAI1871142.1"/>
    <property type="molecule type" value="Genomic_DNA"/>
</dbReference>
<evidence type="ECO:0000313" key="4">
    <source>
        <dbReference type="Proteomes" id="UP000829685"/>
    </source>
</evidence>
<dbReference type="AlphaFoldDB" id="A0A9P9WN36"/>
<dbReference type="PANTHER" id="PTHR43625:SF40">
    <property type="entry name" value="ALDO-KETO REDUCTASE YAKC [NADP(+)]"/>
    <property type="match status" value="1"/>
</dbReference>
<evidence type="ECO:0000313" key="3">
    <source>
        <dbReference type="EMBL" id="KAI1871142.1"/>
    </source>
</evidence>
<evidence type="ECO:0000259" key="2">
    <source>
        <dbReference type="Pfam" id="PF00248"/>
    </source>
</evidence>
<dbReference type="InterPro" id="IPR050791">
    <property type="entry name" value="Aldo-Keto_reductase"/>
</dbReference>
<dbReference type="PANTHER" id="PTHR43625">
    <property type="entry name" value="AFLATOXIN B1 ALDEHYDE REDUCTASE"/>
    <property type="match status" value="1"/>
</dbReference>
<organism evidence="3 4">
    <name type="scientific">Neoarthrinium moseri</name>
    <dbReference type="NCBI Taxonomy" id="1658444"/>
    <lineage>
        <taxon>Eukaryota</taxon>
        <taxon>Fungi</taxon>
        <taxon>Dikarya</taxon>
        <taxon>Ascomycota</taxon>
        <taxon>Pezizomycotina</taxon>
        <taxon>Sordariomycetes</taxon>
        <taxon>Xylariomycetidae</taxon>
        <taxon>Amphisphaeriales</taxon>
        <taxon>Apiosporaceae</taxon>
        <taxon>Neoarthrinium</taxon>
    </lineage>
</organism>
<comment type="caution">
    <text evidence="3">The sequence shown here is derived from an EMBL/GenBank/DDBJ whole genome shotgun (WGS) entry which is preliminary data.</text>
</comment>
<protein>
    <recommendedName>
        <fullName evidence="2">NADP-dependent oxidoreductase domain-containing protein</fullName>
    </recommendedName>
</protein>
<dbReference type="GO" id="GO:0005737">
    <property type="term" value="C:cytoplasm"/>
    <property type="evidence" value="ECO:0007669"/>
    <property type="project" value="TreeGrafter"/>
</dbReference>
<gene>
    <name evidence="3" type="ORF">JX265_006182</name>
</gene>
<dbReference type="InterPro" id="IPR036812">
    <property type="entry name" value="NAD(P)_OxRdtase_dom_sf"/>
</dbReference>
<sequence length="338" mass="37694">MAVDSSELRKFGKDGPHIPALGLGLMGMSMMYGHPGNDEERFQVLDRAIQLGATHWDSSDEILLGKWFARTGKRSQVFLATKFGFVKSVPDLSQIDSSYGYTKRACNESLRLLNTHYIDLYYMHRADPKTPIEQTMKALIELKAEGKIRYIGLSEVSSATLRRACKVGQVHAVQVEYSLFERDIEGSKGTNLIQTARELGLAIVAYSPLGRGQLTGSLNRKESIQNHGDWRSALPRFAGDNFDSNLQLVERLQAIAGSKGITSSQLALSWLLKQGHDIFPIPGTKRIKYLEENWKSLNVKLTDEEENLIRASVQADEVVGARTIESALSQCYVDTLEL</sequence>
<reference evidence="3" key="1">
    <citation type="submission" date="2021-03" db="EMBL/GenBank/DDBJ databases">
        <title>Revisited historic fungal species revealed as producer of novel bioactive compounds through whole genome sequencing and comparative genomics.</title>
        <authorList>
            <person name="Vignolle G.A."/>
            <person name="Hochenegger N."/>
            <person name="Mach R.L."/>
            <person name="Mach-Aigner A.R."/>
            <person name="Javad Rahimi M."/>
            <person name="Salim K.A."/>
            <person name="Chan C.M."/>
            <person name="Lim L.B.L."/>
            <person name="Cai F."/>
            <person name="Druzhinina I.S."/>
            <person name="U'Ren J.M."/>
            <person name="Derntl C."/>
        </authorList>
    </citation>
    <scope>NUCLEOTIDE SEQUENCE</scope>
    <source>
        <strain evidence="3">TUCIM 5799</strain>
    </source>
</reference>
<proteinExistence type="predicted"/>
<dbReference type="Proteomes" id="UP000829685">
    <property type="component" value="Unassembled WGS sequence"/>
</dbReference>
<dbReference type="GO" id="GO:0016491">
    <property type="term" value="F:oxidoreductase activity"/>
    <property type="evidence" value="ECO:0007669"/>
    <property type="project" value="UniProtKB-KW"/>
</dbReference>
<dbReference type="Gene3D" id="3.20.20.100">
    <property type="entry name" value="NADP-dependent oxidoreductase domain"/>
    <property type="match status" value="1"/>
</dbReference>
<name>A0A9P9WN36_9PEZI</name>
<keyword evidence="1" id="KW-0560">Oxidoreductase</keyword>